<name>A0A1I1FMQ3_9BACT</name>
<comment type="subunit">
    <text evidence="2 8">Homodimer.</text>
</comment>
<comment type="cofactor">
    <cofactor evidence="8">
        <name>Zn(2+)</name>
        <dbReference type="ChEBI" id="CHEBI:29105"/>
    </cofactor>
    <text evidence="8">Binds 1 zinc ion per subunit.</text>
</comment>
<feature type="domain" description="CMP/dCMP-type deaminase" evidence="9">
    <location>
        <begin position="3"/>
        <end position="113"/>
    </location>
</feature>
<dbReference type="InterPro" id="IPR016193">
    <property type="entry name" value="Cytidine_deaminase-like"/>
</dbReference>
<dbReference type="GO" id="GO:0002100">
    <property type="term" value="P:tRNA wobble adenosine to inosine editing"/>
    <property type="evidence" value="ECO:0007669"/>
    <property type="project" value="UniProtKB-UniRule"/>
</dbReference>
<keyword evidence="6 8" id="KW-0862">Zinc</keyword>
<keyword evidence="11" id="KW-1185">Reference proteome</keyword>
<proteinExistence type="inferred from homology"/>
<feature type="binding site" evidence="8">
    <location>
        <position position="84"/>
    </location>
    <ligand>
        <name>Zn(2+)</name>
        <dbReference type="ChEBI" id="CHEBI:29105"/>
        <note>catalytic</note>
    </ligand>
</feature>
<dbReference type="SUPFAM" id="SSF53927">
    <property type="entry name" value="Cytidine deaminase-like"/>
    <property type="match status" value="1"/>
</dbReference>
<dbReference type="PROSITE" id="PS51747">
    <property type="entry name" value="CYT_DCMP_DEAMINASES_2"/>
    <property type="match status" value="1"/>
</dbReference>
<evidence type="ECO:0000256" key="4">
    <source>
        <dbReference type="ARBA" id="ARBA00022723"/>
    </source>
</evidence>
<dbReference type="PANTHER" id="PTHR11079">
    <property type="entry name" value="CYTOSINE DEAMINASE FAMILY MEMBER"/>
    <property type="match status" value="1"/>
</dbReference>
<evidence type="ECO:0000259" key="9">
    <source>
        <dbReference type="PROSITE" id="PS51747"/>
    </source>
</evidence>
<keyword evidence="5 8" id="KW-0378">Hydrolase</keyword>
<keyword evidence="4 8" id="KW-0479">Metal-binding</keyword>
<dbReference type="EC" id="3.5.4.33" evidence="8"/>
<evidence type="ECO:0000313" key="10">
    <source>
        <dbReference type="EMBL" id="SFC00561.1"/>
    </source>
</evidence>
<dbReference type="InterPro" id="IPR058535">
    <property type="entry name" value="MafB19-deam"/>
</dbReference>
<evidence type="ECO:0000256" key="8">
    <source>
        <dbReference type="HAMAP-Rule" id="MF_00972"/>
    </source>
</evidence>
<evidence type="ECO:0000256" key="2">
    <source>
        <dbReference type="ARBA" id="ARBA00011738"/>
    </source>
</evidence>
<dbReference type="STRING" id="927664.SAMN05421780_102250"/>
<keyword evidence="3 8" id="KW-0819">tRNA processing</keyword>
<dbReference type="GO" id="GO:0052717">
    <property type="term" value="F:tRNA-specific adenosine-34 deaminase activity"/>
    <property type="evidence" value="ECO:0007669"/>
    <property type="project" value="UniProtKB-UniRule"/>
</dbReference>
<feature type="active site" description="Proton donor" evidence="8">
    <location>
        <position position="56"/>
    </location>
</feature>
<dbReference type="EMBL" id="FOLE01000002">
    <property type="protein sequence ID" value="SFC00561.1"/>
    <property type="molecule type" value="Genomic_DNA"/>
</dbReference>
<reference evidence="10 11" key="1">
    <citation type="submission" date="2016-10" db="EMBL/GenBank/DDBJ databases">
        <authorList>
            <person name="de Groot N.N."/>
        </authorList>
    </citation>
    <scope>NUCLEOTIDE SEQUENCE [LARGE SCALE GENOMIC DNA]</scope>
    <source>
        <strain evidence="10 11">DSM 6793</strain>
    </source>
</reference>
<evidence type="ECO:0000313" key="11">
    <source>
        <dbReference type="Proteomes" id="UP000199514"/>
    </source>
</evidence>
<feature type="binding site" evidence="8">
    <location>
        <position position="87"/>
    </location>
    <ligand>
        <name>Zn(2+)</name>
        <dbReference type="ChEBI" id="CHEBI:29105"/>
        <note>catalytic</note>
    </ligand>
</feature>
<comment type="catalytic activity">
    <reaction evidence="7 8">
        <text>adenosine(34) in tRNA + H2O + H(+) = inosine(34) in tRNA + NH4(+)</text>
        <dbReference type="Rhea" id="RHEA:43168"/>
        <dbReference type="Rhea" id="RHEA-COMP:10373"/>
        <dbReference type="Rhea" id="RHEA-COMP:10374"/>
        <dbReference type="ChEBI" id="CHEBI:15377"/>
        <dbReference type="ChEBI" id="CHEBI:15378"/>
        <dbReference type="ChEBI" id="CHEBI:28938"/>
        <dbReference type="ChEBI" id="CHEBI:74411"/>
        <dbReference type="ChEBI" id="CHEBI:82852"/>
        <dbReference type="EC" id="3.5.4.33"/>
    </reaction>
</comment>
<gene>
    <name evidence="8" type="primary">tadA</name>
    <name evidence="10" type="ORF">SAMN05421780_102250</name>
</gene>
<comment type="similarity">
    <text evidence="1">Belongs to the cytidine and deoxycytidylate deaminase family. ADAT2 subfamily.</text>
</comment>
<dbReference type="Proteomes" id="UP000199514">
    <property type="component" value="Unassembled WGS sequence"/>
</dbReference>
<dbReference type="GO" id="GO:0008270">
    <property type="term" value="F:zinc ion binding"/>
    <property type="evidence" value="ECO:0007669"/>
    <property type="project" value="UniProtKB-UniRule"/>
</dbReference>
<dbReference type="HAMAP" id="MF_00972">
    <property type="entry name" value="tRNA_aden_deaminase"/>
    <property type="match status" value="1"/>
</dbReference>
<comment type="function">
    <text evidence="8">Catalyzes the deamination of adenosine to inosine at the wobble position 34 of tRNA(Arg2).</text>
</comment>
<organism evidence="10 11">
    <name type="scientific">Flexibacter flexilis DSM 6793</name>
    <dbReference type="NCBI Taxonomy" id="927664"/>
    <lineage>
        <taxon>Bacteria</taxon>
        <taxon>Pseudomonadati</taxon>
        <taxon>Bacteroidota</taxon>
        <taxon>Cytophagia</taxon>
        <taxon>Cytophagales</taxon>
        <taxon>Flexibacteraceae</taxon>
        <taxon>Flexibacter</taxon>
    </lineage>
</organism>
<feature type="binding site" evidence="8">
    <location>
        <position position="54"/>
    </location>
    <ligand>
        <name>Zn(2+)</name>
        <dbReference type="ChEBI" id="CHEBI:29105"/>
        <note>catalytic</note>
    </ligand>
</feature>
<dbReference type="OrthoDB" id="9802676at2"/>
<dbReference type="Gene3D" id="3.40.140.10">
    <property type="entry name" value="Cytidine Deaminase, domain 2"/>
    <property type="match status" value="1"/>
</dbReference>
<dbReference type="AlphaFoldDB" id="A0A1I1FMQ3"/>
<dbReference type="InterPro" id="IPR028883">
    <property type="entry name" value="tRNA_aden_deaminase"/>
</dbReference>
<dbReference type="CDD" id="cd01285">
    <property type="entry name" value="nucleoside_deaminase"/>
    <property type="match status" value="1"/>
</dbReference>
<dbReference type="InterPro" id="IPR016192">
    <property type="entry name" value="APOBEC/CMP_deaminase_Zn-bd"/>
</dbReference>
<evidence type="ECO:0000256" key="7">
    <source>
        <dbReference type="ARBA" id="ARBA00048045"/>
    </source>
</evidence>
<protein>
    <recommendedName>
        <fullName evidence="8">tRNA-specific adenosine deaminase</fullName>
        <ecNumber evidence="8">3.5.4.33</ecNumber>
    </recommendedName>
</protein>
<evidence type="ECO:0000256" key="3">
    <source>
        <dbReference type="ARBA" id="ARBA00022694"/>
    </source>
</evidence>
<dbReference type="PROSITE" id="PS00903">
    <property type="entry name" value="CYT_DCMP_DEAMINASES_1"/>
    <property type="match status" value="1"/>
</dbReference>
<dbReference type="Pfam" id="PF14437">
    <property type="entry name" value="MafB19-deam"/>
    <property type="match status" value="1"/>
</dbReference>
<evidence type="ECO:0000256" key="5">
    <source>
        <dbReference type="ARBA" id="ARBA00022801"/>
    </source>
</evidence>
<evidence type="ECO:0000256" key="1">
    <source>
        <dbReference type="ARBA" id="ARBA00010669"/>
    </source>
</evidence>
<dbReference type="InterPro" id="IPR002125">
    <property type="entry name" value="CMP_dCMP_dom"/>
</dbReference>
<evidence type="ECO:0000256" key="6">
    <source>
        <dbReference type="ARBA" id="ARBA00022833"/>
    </source>
</evidence>
<accession>A0A1I1FMQ3</accession>
<dbReference type="PANTHER" id="PTHR11079:SF202">
    <property type="entry name" value="TRNA-SPECIFIC ADENOSINE DEAMINASE"/>
    <property type="match status" value="1"/>
</dbReference>
<sequence>MEAADIRFMQMAMQQAREAETLGEIPIGAVIVCQSLVIAKAHNQTEMLHDVTAHAEMLALTAAANFLGSKYLKDCDLYVTVEPCPMCAGALYWAQLRKVVYAAPDHKRGFSVLNKALMHPKTQVIGGVMEQEAKMLMTDFFRKKRKN</sequence>